<dbReference type="AlphaFoldDB" id="A0A149VWK1"/>
<protein>
    <submittedName>
        <fullName evidence="3">CRISPR-associated protein</fullName>
    </submittedName>
</protein>
<sequence length="376" mass="42556">MQLTQVHIVLVSAQTAPNLLPALDPAMKPKKVIMLVSKKMCSQADALENVFRQNGIKTERINLVNEHDFKDLERTILNLAASHEIESIALNVTGGTKLMAIAAQSIAQAAKWPVFYVDVDTDEVIWIIDKAQHNHKLTEHLRLRHYLLGYGFEIDGQVERPQPDSRHETLIRTLLLNIGSLEHPLSQLNWLTQIAEDKKIFSVEMNDKQRDSLGLSTLLRHFEDAGSLKVNGSTIRFTDEVERDFVKGGWLEHHVYRTVESLTNELGIRDKAANLTIAKNGVRKEMDVVFMARNRPFVIECKTARMDKPEAPKANDTLFKLADVSRVGGLGANKMLTSYRNLREPEKKLADALGISLVCGEELNRLEEKIKNWVRN</sequence>
<dbReference type="Pfam" id="PF09002">
    <property type="entry name" value="Card1_endonuc"/>
    <property type="match status" value="1"/>
</dbReference>
<dbReference type="InterPro" id="IPR015093">
    <property type="entry name" value="Card1_endonucl_dom"/>
</dbReference>
<dbReference type="InterPro" id="IPR011335">
    <property type="entry name" value="Restrct_endonuc-II-like"/>
</dbReference>
<keyword evidence="4" id="KW-1185">Reference proteome</keyword>
<feature type="domain" description="Card1 CARF" evidence="2">
    <location>
        <begin position="6"/>
        <end position="146"/>
    </location>
</feature>
<dbReference type="Proteomes" id="UP000075653">
    <property type="component" value="Unassembled WGS sequence"/>
</dbReference>
<evidence type="ECO:0000259" key="1">
    <source>
        <dbReference type="Pfam" id="PF09002"/>
    </source>
</evidence>
<dbReference type="InterPro" id="IPR011856">
    <property type="entry name" value="tRNA_endonuc-like_dom_sf"/>
</dbReference>
<evidence type="ECO:0000313" key="4">
    <source>
        <dbReference type="Proteomes" id="UP000075653"/>
    </source>
</evidence>
<dbReference type="Gene3D" id="1.10.10.680">
    <property type="entry name" value="Hypothetical protein VC1899 (Restriction endonuclease-like)"/>
    <property type="match status" value="1"/>
</dbReference>
<dbReference type="SUPFAM" id="SSF52980">
    <property type="entry name" value="Restriction endonuclease-like"/>
    <property type="match status" value="1"/>
</dbReference>
<organism evidence="3 4">
    <name type="scientific">Ferrovum myxofaciens</name>
    <dbReference type="NCBI Taxonomy" id="416213"/>
    <lineage>
        <taxon>Bacteria</taxon>
        <taxon>Pseudomonadati</taxon>
        <taxon>Pseudomonadota</taxon>
        <taxon>Betaproteobacteria</taxon>
        <taxon>Ferrovales</taxon>
        <taxon>Ferrovaceae</taxon>
        <taxon>Ferrovum</taxon>
    </lineage>
</organism>
<reference evidence="3 4" key="1">
    <citation type="submission" date="2016-01" db="EMBL/GenBank/DDBJ databases">
        <title>Genome sequence of the acidophilic iron oxidising Ferrovum strain Z-31.</title>
        <authorList>
            <person name="Poehlein A."/>
            <person name="Ullrich S.R."/>
            <person name="Schloemann M."/>
            <person name="Muehling M."/>
            <person name="Daniel R."/>
        </authorList>
    </citation>
    <scope>NUCLEOTIDE SEQUENCE [LARGE SCALE GENOMIC DNA]</scope>
    <source>
        <strain evidence="3 4">Z-31</strain>
    </source>
</reference>
<dbReference type="EMBL" id="LRRD01000048">
    <property type="protein sequence ID" value="KXW57589.1"/>
    <property type="molecule type" value="Genomic_DNA"/>
</dbReference>
<evidence type="ECO:0000313" key="3">
    <source>
        <dbReference type="EMBL" id="KXW57589.1"/>
    </source>
</evidence>
<proteinExistence type="predicted"/>
<feature type="domain" description="Card1 endonuclease" evidence="1">
    <location>
        <begin position="240"/>
        <end position="375"/>
    </location>
</feature>
<name>A0A149VWK1_9PROT</name>
<dbReference type="Gene3D" id="3.40.1350.10">
    <property type="match status" value="1"/>
</dbReference>
<dbReference type="CDD" id="cd22364">
    <property type="entry name" value="VC1899-like"/>
    <property type="match status" value="1"/>
</dbReference>
<gene>
    <name evidence="3" type="ORF">FEMY_18920</name>
</gene>
<evidence type="ECO:0000259" key="2">
    <source>
        <dbReference type="Pfam" id="PF23400"/>
    </source>
</evidence>
<dbReference type="GO" id="GO:0003676">
    <property type="term" value="F:nucleic acid binding"/>
    <property type="evidence" value="ECO:0007669"/>
    <property type="project" value="InterPro"/>
</dbReference>
<dbReference type="Gene3D" id="3.40.50.10770">
    <property type="entry name" value="Hypothetical protein VC1899 like domain (Restriction endonuclease-like)"/>
    <property type="match status" value="1"/>
</dbReference>
<dbReference type="STRING" id="1789004.FEMY_18920"/>
<accession>A0A149VWK1</accession>
<dbReference type="RefSeq" id="WP_062188322.1">
    <property type="nucleotide sequence ID" value="NZ_CP149475.1"/>
</dbReference>
<dbReference type="PATRIC" id="fig|1789004.3.peg.1936"/>
<comment type="caution">
    <text evidence="3">The sequence shown here is derived from an EMBL/GenBank/DDBJ whole genome shotgun (WGS) entry which is preliminary data.</text>
</comment>
<dbReference type="InterPro" id="IPR056339">
    <property type="entry name" value="CARF_Card1"/>
</dbReference>
<dbReference type="Pfam" id="PF23400">
    <property type="entry name" value="CARF_Card1"/>
    <property type="match status" value="1"/>
</dbReference>